<evidence type="ECO:0000313" key="2">
    <source>
        <dbReference type="EMBL" id="KRL62004.1"/>
    </source>
</evidence>
<dbReference type="Pfam" id="PF20386">
    <property type="entry name" value="DUF6681"/>
    <property type="match status" value="1"/>
</dbReference>
<proteinExistence type="predicted"/>
<sequence length="272" mass="30516">MLSLLDIVNHYFGYLNINGRVKNRIFSVVCLLGDFYLLYKSIYYFRAAAIGRGVLNLLVFLILLYFALMNLYFYYRGKNAIVDVSPYVEKALGGDPNAPHPLNGLSAKPKVISQIQPATGLFEEQDLLPTELTMTAEQTEKLTTLVNQLIESGYISLNYSGLDDQDIYQQAQKFQRPIYAIGDKVAIPFYELKQVDQQWLLYGGINAIAKEPLATIKTVGLTPVQQLATDYQLAVAHTWLVGGPHKIAGRSGVVEGHDPYQLMVQIAYQKRS</sequence>
<evidence type="ECO:0000256" key="1">
    <source>
        <dbReference type="SAM" id="Phobius"/>
    </source>
</evidence>
<name>A0A0R1S336_9LACO</name>
<reference evidence="2 3" key="1">
    <citation type="journal article" date="2015" name="Genome Announc.">
        <title>Expanding the biotechnology potential of lactobacilli through comparative genomics of 213 strains and associated genera.</title>
        <authorList>
            <person name="Sun Z."/>
            <person name="Harris H.M."/>
            <person name="McCann A."/>
            <person name="Guo C."/>
            <person name="Argimon S."/>
            <person name="Zhang W."/>
            <person name="Yang X."/>
            <person name="Jeffery I.B."/>
            <person name="Cooney J.C."/>
            <person name="Kagawa T.F."/>
            <person name="Liu W."/>
            <person name="Song Y."/>
            <person name="Salvetti E."/>
            <person name="Wrobel A."/>
            <person name="Rasinkangas P."/>
            <person name="Parkhill J."/>
            <person name="Rea M.C."/>
            <person name="O'Sullivan O."/>
            <person name="Ritari J."/>
            <person name="Douillard F.P."/>
            <person name="Paul Ross R."/>
            <person name="Yang R."/>
            <person name="Briner A.E."/>
            <person name="Felis G.E."/>
            <person name="de Vos W.M."/>
            <person name="Barrangou R."/>
            <person name="Klaenhammer T.R."/>
            <person name="Caufield P.W."/>
            <person name="Cui Y."/>
            <person name="Zhang H."/>
            <person name="O'Toole P.W."/>
        </authorList>
    </citation>
    <scope>NUCLEOTIDE SEQUENCE [LARGE SCALE GENOMIC DNA]</scope>
    <source>
        <strain evidence="2 3">DSM 14340</strain>
    </source>
</reference>
<evidence type="ECO:0000313" key="3">
    <source>
        <dbReference type="Proteomes" id="UP000051264"/>
    </source>
</evidence>
<accession>A0A0R1S336</accession>
<keyword evidence="1" id="KW-0812">Transmembrane</keyword>
<dbReference type="eggNOG" id="ENOG5032RH8">
    <property type="taxonomic scope" value="Bacteria"/>
</dbReference>
<comment type="caution">
    <text evidence="2">The sequence shown here is derived from an EMBL/GenBank/DDBJ whole genome shotgun (WGS) entry which is preliminary data.</text>
</comment>
<protein>
    <submittedName>
        <fullName evidence="2">Uncharacterized protein</fullName>
    </submittedName>
</protein>
<keyword evidence="1" id="KW-1133">Transmembrane helix</keyword>
<feature type="transmembrane region" description="Helical" evidence="1">
    <location>
        <begin position="54"/>
        <end position="75"/>
    </location>
</feature>
<feature type="transmembrane region" description="Helical" evidence="1">
    <location>
        <begin position="25"/>
        <end position="42"/>
    </location>
</feature>
<dbReference type="STRING" id="1423747.FC69_GL001215"/>
<gene>
    <name evidence="2" type="ORF">FC69_GL001215</name>
</gene>
<organism evidence="2 3">
    <name type="scientific">Latilactobacillus fuchuensis DSM 14340 = JCM 11249</name>
    <dbReference type="NCBI Taxonomy" id="1423747"/>
    <lineage>
        <taxon>Bacteria</taxon>
        <taxon>Bacillati</taxon>
        <taxon>Bacillota</taxon>
        <taxon>Bacilli</taxon>
        <taxon>Lactobacillales</taxon>
        <taxon>Lactobacillaceae</taxon>
        <taxon>Latilactobacillus</taxon>
    </lineage>
</organism>
<dbReference type="InterPro" id="IPR046503">
    <property type="entry name" value="DUF6681"/>
</dbReference>
<dbReference type="EMBL" id="AZEX01000002">
    <property type="protein sequence ID" value="KRL62004.1"/>
    <property type="molecule type" value="Genomic_DNA"/>
</dbReference>
<dbReference type="Proteomes" id="UP000051264">
    <property type="component" value="Unassembled WGS sequence"/>
</dbReference>
<keyword evidence="1" id="KW-0472">Membrane</keyword>
<dbReference type="AlphaFoldDB" id="A0A0R1S336"/>
<dbReference type="PATRIC" id="fig|1423747.3.peg.1240"/>
<dbReference type="OrthoDB" id="2192445at2"/>
<dbReference type="RefSeq" id="WP_025082744.1">
    <property type="nucleotide sequence ID" value="NZ_AZEX01000002.1"/>
</dbReference>